<dbReference type="PANTHER" id="PTHR46796">
    <property type="entry name" value="HTH-TYPE TRANSCRIPTIONAL ACTIVATOR RHAS-RELATED"/>
    <property type="match status" value="1"/>
</dbReference>
<dbReference type="Pfam" id="PF02311">
    <property type="entry name" value="AraC_binding"/>
    <property type="match status" value="1"/>
</dbReference>
<comment type="caution">
    <text evidence="6">The sequence shown here is derived from an EMBL/GenBank/DDBJ whole genome shotgun (WGS) entry which is preliminary data.</text>
</comment>
<evidence type="ECO:0000256" key="2">
    <source>
        <dbReference type="ARBA" id="ARBA00023125"/>
    </source>
</evidence>
<dbReference type="InterPro" id="IPR037923">
    <property type="entry name" value="HTH-like"/>
</dbReference>
<dbReference type="SUPFAM" id="SSF46689">
    <property type="entry name" value="Homeodomain-like"/>
    <property type="match status" value="2"/>
</dbReference>
<organism evidence="6 7">
    <name type="scientific">Spirosoma sordidisoli</name>
    <dbReference type="NCBI Taxonomy" id="2502893"/>
    <lineage>
        <taxon>Bacteria</taxon>
        <taxon>Pseudomonadati</taxon>
        <taxon>Bacteroidota</taxon>
        <taxon>Cytophagia</taxon>
        <taxon>Cytophagales</taxon>
        <taxon>Cytophagaceae</taxon>
        <taxon>Spirosoma</taxon>
    </lineage>
</organism>
<dbReference type="Gene3D" id="1.10.10.60">
    <property type="entry name" value="Homeodomain-like"/>
    <property type="match status" value="2"/>
</dbReference>
<keyword evidence="4" id="KW-0804">Transcription</keyword>
<dbReference type="PRINTS" id="PR00032">
    <property type="entry name" value="HTHARAC"/>
</dbReference>
<dbReference type="PROSITE" id="PS00041">
    <property type="entry name" value="HTH_ARAC_FAMILY_1"/>
    <property type="match status" value="1"/>
</dbReference>
<dbReference type="InterPro" id="IPR020449">
    <property type="entry name" value="Tscrpt_reg_AraC-type_HTH"/>
</dbReference>
<dbReference type="GO" id="GO:0003700">
    <property type="term" value="F:DNA-binding transcription factor activity"/>
    <property type="evidence" value="ECO:0007669"/>
    <property type="project" value="InterPro"/>
</dbReference>
<keyword evidence="1" id="KW-0805">Transcription regulation</keyword>
<dbReference type="SMART" id="SM00342">
    <property type="entry name" value="HTH_ARAC"/>
    <property type="match status" value="1"/>
</dbReference>
<reference evidence="6 7" key="1">
    <citation type="submission" date="2019-01" db="EMBL/GenBank/DDBJ databases">
        <title>Spirosoma flava sp. nov., a propanil-degrading bacterium isolated from herbicide-contaminated soil.</title>
        <authorList>
            <person name="Zhang L."/>
            <person name="Jiang J.-D."/>
        </authorList>
    </citation>
    <scope>NUCLEOTIDE SEQUENCE [LARGE SCALE GENOMIC DNA]</scope>
    <source>
        <strain evidence="6 7">TY50</strain>
    </source>
</reference>
<proteinExistence type="predicted"/>
<gene>
    <name evidence="6" type="ORF">EQG79_09970</name>
</gene>
<dbReference type="Pfam" id="PF12833">
    <property type="entry name" value="HTH_18"/>
    <property type="match status" value="1"/>
</dbReference>
<dbReference type="SUPFAM" id="SSF51215">
    <property type="entry name" value="Regulatory protein AraC"/>
    <property type="match status" value="1"/>
</dbReference>
<dbReference type="PANTHER" id="PTHR46796:SF12">
    <property type="entry name" value="HTH-TYPE DNA-BINDING TRANSCRIPTIONAL ACTIVATOR EUTR"/>
    <property type="match status" value="1"/>
</dbReference>
<evidence type="ECO:0000313" key="7">
    <source>
        <dbReference type="Proteomes" id="UP000290407"/>
    </source>
</evidence>
<dbReference type="InterPro" id="IPR003313">
    <property type="entry name" value="AraC-bd"/>
</dbReference>
<evidence type="ECO:0000256" key="3">
    <source>
        <dbReference type="ARBA" id="ARBA00023159"/>
    </source>
</evidence>
<dbReference type="GO" id="GO:0043565">
    <property type="term" value="F:sequence-specific DNA binding"/>
    <property type="evidence" value="ECO:0007669"/>
    <property type="project" value="InterPro"/>
</dbReference>
<evidence type="ECO:0000256" key="4">
    <source>
        <dbReference type="ARBA" id="ARBA00023163"/>
    </source>
</evidence>
<accession>A0A4Q2ULH1</accession>
<dbReference type="InterPro" id="IPR018062">
    <property type="entry name" value="HTH_AraC-typ_CS"/>
</dbReference>
<sequence>MSALRNGQYYGLTNQLVTLGDLTLTDTEYTHDRVDWHYHENAYFTFVLAGRVLEGNRTDTYHCTAGSLLFHHWQEAHYNTKPKGYTRGFHVEITPDWFNAHGLDTSRVQGSLNLPDPGLKALMYAIVTETKLQDGHEKLAVDALLVQLLSEIESAPVRFDRQKPAWVGQLRDLLHDAPHEPWTLAQLAAHTGLHPVYLCRQFPRYFHCHFGDYLRAIRLQQAMPLLLMPDIALTDVALACGFSDQSHFIRSFRQQYRLTPSHYRKLLAR</sequence>
<name>A0A4Q2ULH1_9BACT</name>
<dbReference type="RefSeq" id="WP_129601393.1">
    <property type="nucleotide sequence ID" value="NZ_SBLB01000002.1"/>
</dbReference>
<evidence type="ECO:0000313" key="6">
    <source>
        <dbReference type="EMBL" id="RYC70184.1"/>
    </source>
</evidence>
<dbReference type="AlphaFoldDB" id="A0A4Q2ULH1"/>
<dbReference type="Proteomes" id="UP000290407">
    <property type="component" value="Unassembled WGS sequence"/>
</dbReference>
<evidence type="ECO:0000259" key="5">
    <source>
        <dbReference type="PROSITE" id="PS01124"/>
    </source>
</evidence>
<keyword evidence="3" id="KW-0010">Activator</keyword>
<dbReference type="EMBL" id="SBLB01000002">
    <property type="protein sequence ID" value="RYC70184.1"/>
    <property type="molecule type" value="Genomic_DNA"/>
</dbReference>
<dbReference type="InterPro" id="IPR050204">
    <property type="entry name" value="AraC_XylS_family_regulators"/>
</dbReference>
<dbReference type="InterPro" id="IPR009057">
    <property type="entry name" value="Homeodomain-like_sf"/>
</dbReference>
<dbReference type="PROSITE" id="PS01124">
    <property type="entry name" value="HTH_ARAC_FAMILY_2"/>
    <property type="match status" value="1"/>
</dbReference>
<feature type="domain" description="HTH araC/xylS-type" evidence="5">
    <location>
        <begin position="168"/>
        <end position="266"/>
    </location>
</feature>
<protein>
    <submittedName>
        <fullName evidence="6">AraC family transcriptional regulator</fullName>
    </submittedName>
</protein>
<keyword evidence="2" id="KW-0238">DNA-binding</keyword>
<evidence type="ECO:0000256" key="1">
    <source>
        <dbReference type="ARBA" id="ARBA00023015"/>
    </source>
</evidence>
<keyword evidence="7" id="KW-1185">Reference proteome</keyword>
<dbReference type="InterPro" id="IPR018060">
    <property type="entry name" value="HTH_AraC"/>
</dbReference>